<dbReference type="GO" id="GO:0003918">
    <property type="term" value="F:DNA topoisomerase type II (double strand cut, ATP-hydrolyzing) activity"/>
    <property type="evidence" value="ECO:0007669"/>
    <property type="project" value="UniProtKB-EC"/>
</dbReference>
<dbReference type="PROSITE" id="PS00177">
    <property type="entry name" value="TOPOISOMERASE_II"/>
    <property type="match status" value="1"/>
</dbReference>
<dbReference type="InterPro" id="IPR018522">
    <property type="entry name" value="TopoIIA_CS"/>
</dbReference>
<dbReference type="Gene3D" id="3.30.565.10">
    <property type="entry name" value="Histidine kinase-like ATPase, C-terminal domain"/>
    <property type="match status" value="1"/>
</dbReference>
<comment type="cofactor">
    <cofactor evidence="2">
        <name>Mg(2+)</name>
        <dbReference type="ChEBI" id="CHEBI:18420"/>
    </cofactor>
</comment>
<evidence type="ECO:0000313" key="8">
    <source>
        <dbReference type="EMBL" id="WQD40152.1"/>
    </source>
</evidence>
<evidence type="ECO:0000256" key="4">
    <source>
        <dbReference type="ARBA" id="ARBA00023029"/>
    </source>
</evidence>
<comment type="catalytic activity">
    <reaction evidence="1">
        <text>ATP-dependent breakage, passage and rejoining of double-stranded DNA.</text>
        <dbReference type="EC" id="5.6.2.2"/>
    </reaction>
</comment>
<dbReference type="InterPro" id="IPR013506">
    <property type="entry name" value="Topo_IIA_bsu_dom2"/>
</dbReference>
<name>A0ABZ0WC34_9BACT</name>
<dbReference type="Gene3D" id="3.40.50.670">
    <property type="match status" value="1"/>
</dbReference>
<dbReference type="InterPro" id="IPR036890">
    <property type="entry name" value="HATPase_C_sf"/>
</dbReference>
<reference evidence="8 9" key="1">
    <citation type="submission" date="2023-12" db="EMBL/GenBank/DDBJ databases">
        <title>Genome sequencing and assembly of bacterial species from a model synthetic community.</title>
        <authorList>
            <person name="Hogle S.L."/>
        </authorList>
    </citation>
    <scope>NUCLEOTIDE SEQUENCE [LARGE SCALE GENOMIC DNA]</scope>
    <source>
        <strain evidence="8 9">HAMBI_3031</strain>
    </source>
</reference>
<dbReference type="Pfam" id="PF00986">
    <property type="entry name" value="DNA_gyraseB_C"/>
    <property type="match status" value="1"/>
</dbReference>
<dbReference type="SMART" id="SM00387">
    <property type="entry name" value="HATPase_c"/>
    <property type="match status" value="1"/>
</dbReference>
<dbReference type="RefSeq" id="WP_114789537.1">
    <property type="nucleotide sequence ID" value="NZ_CP139960.1"/>
</dbReference>
<evidence type="ECO:0000259" key="7">
    <source>
        <dbReference type="PROSITE" id="PS50880"/>
    </source>
</evidence>
<keyword evidence="4" id="KW-0799">Topoisomerase</keyword>
<dbReference type="Pfam" id="PF01751">
    <property type="entry name" value="Toprim"/>
    <property type="match status" value="1"/>
</dbReference>
<dbReference type="InterPro" id="IPR002288">
    <property type="entry name" value="DNA_gyrase_B_C"/>
</dbReference>
<dbReference type="Pfam" id="PF02518">
    <property type="entry name" value="HATPase_c"/>
    <property type="match status" value="1"/>
</dbReference>
<dbReference type="InterPro" id="IPR003594">
    <property type="entry name" value="HATPase_dom"/>
</dbReference>
<dbReference type="InterPro" id="IPR014721">
    <property type="entry name" value="Ribsml_uS5_D2-typ_fold_subgr"/>
</dbReference>
<sequence>MAKEKVSTPGSDYDEDSIKSLDWKEHIRLRPGMYIGKLGDGGSPDDGIYVLVKEVMDNCIDEYTMGHGKTIELKIEGKTVTVRDYGRGIPLGKVVDVVSKINTGAKYDSRAFQKSVGLNGVGTKAVNALSNYFKVSSIREQKEKVAEFERGILVKEHKESSTTGANGTMVTFIPDDTIFKNFKFHPEFLENLLWNYCFLNAGLKIIFNGKSYISRNGLLDLLERKTNPDEIRYPIIHLKGEDIELSITHGNEYGEELYSFVNGQHTTQGGTHQQAFREGFVKTIRDFYKKDYETSDIRTGIVAAISVRVVEPVFESQTKTKLGSQNVDINGPSMRQFVGDFLSRELDNYLHKNPAVADALKKRIEQSERERKDLAGIKKLANERAKKANLHNRKLRDCRYHLNEEPPAKNKDEIMAKQAETTIFITEGDSASGSITKARNVETQAVFSLRGKPLNCFGLTKKVVYENEEFNLLQHALNIEEGMEGLRFNNIVIATDADVDGMHIRLLIMTFFLQFFPDLVKQEKVYVLETPLFRVRDKKETIYCYSESEKKAALKKLSGKPEVTRFKGLGEISPDEFAQFIGTDMRKQLMRVEHGDHIQQLLEYYMGKNTMERQAFIINNLVVEIDKEEELEEAVVN</sequence>
<feature type="domain" description="Toprim" evidence="7">
    <location>
        <begin position="421"/>
        <end position="531"/>
    </location>
</feature>
<keyword evidence="9" id="KW-1185">Reference proteome</keyword>
<dbReference type="PROSITE" id="PS50880">
    <property type="entry name" value="TOPRIM"/>
    <property type="match status" value="1"/>
</dbReference>
<proteinExistence type="predicted"/>
<dbReference type="PRINTS" id="PR00418">
    <property type="entry name" value="TPI2FAMILY"/>
</dbReference>
<dbReference type="InterPro" id="IPR013760">
    <property type="entry name" value="Topo_IIA-like_dom_sf"/>
</dbReference>
<keyword evidence="5 8" id="KW-0413">Isomerase</keyword>
<dbReference type="Proteomes" id="UP001325680">
    <property type="component" value="Chromosome"/>
</dbReference>
<evidence type="ECO:0000256" key="6">
    <source>
        <dbReference type="SAM" id="Coils"/>
    </source>
</evidence>
<dbReference type="Pfam" id="PF00204">
    <property type="entry name" value="DNA_gyraseB"/>
    <property type="match status" value="1"/>
</dbReference>
<dbReference type="SUPFAM" id="SSF56719">
    <property type="entry name" value="Type II DNA topoisomerase"/>
    <property type="match status" value="1"/>
</dbReference>
<dbReference type="PANTHER" id="PTHR45866">
    <property type="entry name" value="DNA GYRASE/TOPOISOMERASE SUBUNIT B"/>
    <property type="match status" value="1"/>
</dbReference>
<organism evidence="8 9">
    <name type="scientific">Niabella yanshanensis</name>
    <dbReference type="NCBI Taxonomy" id="577386"/>
    <lineage>
        <taxon>Bacteria</taxon>
        <taxon>Pseudomonadati</taxon>
        <taxon>Bacteroidota</taxon>
        <taxon>Chitinophagia</taxon>
        <taxon>Chitinophagales</taxon>
        <taxon>Chitinophagaceae</taxon>
        <taxon>Niabella</taxon>
    </lineage>
</organism>
<feature type="coiled-coil region" evidence="6">
    <location>
        <begin position="357"/>
        <end position="384"/>
    </location>
</feature>
<evidence type="ECO:0000256" key="1">
    <source>
        <dbReference type="ARBA" id="ARBA00000185"/>
    </source>
</evidence>
<dbReference type="SUPFAM" id="SSF54211">
    <property type="entry name" value="Ribosomal protein S5 domain 2-like"/>
    <property type="match status" value="1"/>
</dbReference>
<dbReference type="Gene3D" id="3.30.230.10">
    <property type="match status" value="1"/>
</dbReference>
<dbReference type="InterPro" id="IPR013759">
    <property type="entry name" value="Topo_IIA_B_C"/>
</dbReference>
<dbReference type="SMART" id="SM00433">
    <property type="entry name" value="TOP2c"/>
    <property type="match status" value="1"/>
</dbReference>
<evidence type="ECO:0000313" key="9">
    <source>
        <dbReference type="Proteomes" id="UP001325680"/>
    </source>
</evidence>
<dbReference type="InterPro" id="IPR020568">
    <property type="entry name" value="Ribosomal_Su5_D2-typ_SF"/>
</dbReference>
<dbReference type="EC" id="5.6.2.2" evidence="3"/>
<dbReference type="EMBL" id="CP139960">
    <property type="protein sequence ID" value="WQD40152.1"/>
    <property type="molecule type" value="Genomic_DNA"/>
</dbReference>
<accession>A0ABZ0WC34</accession>
<keyword evidence="6" id="KW-0175">Coiled coil</keyword>
<evidence type="ECO:0000256" key="3">
    <source>
        <dbReference type="ARBA" id="ARBA00012895"/>
    </source>
</evidence>
<dbReference type="PANTHER" id="PTHR45866:SF2">
    <property type="entry name" value="DNA TOPOISOMERASE (ATP-HYDROLYZING)"/>
    <property type="match status" value="1"/>
</dbReference>
<evidence type="ECO:0000256" key="5">
    <source>
        <dbReference type="ARBA" id="ARBA00023235"/>
    </source>
</evidence>
<dbReference type="InterPro" id="IPR001241">
    <property type="entry name" value="Topo_IIA"/>
</dbReference>
<evidence type="ECO:0000256" key="2">
    <source>
        <dbReference type="ARBA" id="ARBA00001946"/>
    </source>
</evidence>
<gene>
    <name evidence="8" type="ORF">U0035_08350</name>
</gene>
<protein>
    <recommendedName>
        <fullName evidence="3">DNA topoisomerase (ATP-hydrolyzing)</fullName>
        <ecNumber evidence="3">5.6.2.2</ecNumber>
    </recommendedName>
</protein>
<dbReference type="InterPro" id="IPR006171">
    <property type="entry name" value="TOPRIM_dom"/>
</dbReference>
<dbReference type="CDD" id="cd01030">
    <property type="entry name" value="TOPRIM_TopoIIA_like"/>
    <property type="match status" value="1"/>
</dbReference>
<dbReference type="SUPFAM" id="SSF55874">
    <property type="entry name" value="ATPase domain of HSP90 chaperone/DNA topoisomerase II/histidine kinase"/>
    <property type="match status" value="1"/>
</dbReference>